<dbReference type="eggNOG" id="COG0807">
    <property type="taxonomic scope" value="Bacteria"/>
</dbReference>
<dbReference type="OrthoDB" id="9793111at2"/>
<comment type="cofactor">
    <cofactor evidence="20">
        <name>Zn(2+)</name>
        <dbReference type="ChEBI" id="CHEBI:29105"/>
    </cofactor>
    <text evidence="20">Binds 1 zinc ion per subunit.</text>
</comment>
<organism evidence="22 23">
    <name type="scientific">Bernardetia litoralis (strain ATCC 23117 / DSM 6794 / NBRC 15988 / NCIMB 1366 / Fx l1 / Sio-4)</name>
    <name type="common">Flexibacter litoralis</name>
    <dbReference type="NCBI Taxonomy" id="880071"/>
    <lineage>
        <taxon>Bacteria</taxon>
        <taxon>Pseudomonadati</taxon>
        <taxon>Bacteroidota</taxon>
        <taxon>Cytophagia</taxon>
        <taxon>Cytophagales</taxon>
        <taxon>Bernardetiaceae</taxon>
        <taxon>Bernardetia</taxon>
    </lineage>
</organism>
<keyword evidence="13 20" id="KW-0460">Magnesium</keyword>
<dbReference type="InterPro" id="IPR000422">
    <property type="entry name" value="DHBP_synthase_RibB"/>
</dbReference>
<evidence type="ECO:0000256" key="8">
    <source>
        <dbReference type="ARBA" id="ARBA00022619"/>
    </source>
</evidence>
<feature type="binding site" evidence="20">
    <location>
        <position position="367"/>
    </location>
    <ligand>
        <name>GTP</name>
        <dbReference type="ChEBI" id="CHEBI:37565"/>
    </ligand>
</feature>
<feature type="binding site" evidence="20">
    <location>
        <position position="42"/>
    </location>
    <ligand>
        <name>Mg(2+)</name>
        <dbReference type="ChEBI" id="CHEBI:18420"/>
        <label>1</label>
    </ligand>
</feature>
<dbReference type="AlphaFoldDB" id="I4AQB8"/>
<dbReference type="InterPro" id="IPR017945">
    <property type="entry name" value="DHBP_synth_RibB-like_a/b_dom"/>
</dbReference>
<evidence type="ECO:0000256" key="20">
    <source>
        <dbReference type="HAMAP-Rule" id="MF_01283"/>
    </source>
</evidence>
<dbReference type="PIRSF" id="PIRSF001259">
    <property type="entry name" value="RibA"/>
    <property type="match status" value="1"/>
</dbReference>
<comment type="catalytic activity">
    <reaction evidence="19 20">
        <text>GTP + 4 H2O = 2,5-diamino-6-hydroxy-4-(5-phosphoribosylamino)-pyrimidine + formate + 2 phosphate + 3 H(+)</text>
        <dbReference type="Rhea" id="RHEA:23704"/>
        <dbReference type="ChEBI" id="CHEBI:15377"/>
        <dbReference type="ChEBI" id="CHEBI:15378"/>
        <dbReference type="ChEBI" id="CHEBI:15740"/>
        <dbReference type="ChEBI" id="CHEBI:37565"/>
        <dbReference type="ChEBI" id="CHEBI:43474"/>
        <dbReference type="ChEBI" id="CHEBI:58614"/>
        <dbReference type="EC" id="3.5.4.25"/>
    </reaction>
</comment>
<evidence type="ECO:0000256" key="18">
    <source>
        <dbReference type="ARBA" id="ARBA00043932"/>
    </source>
</evidence>
<feature type="binding site" evidence="20">
    <location>
        <begin position="267"/>
        <end position="271"/>
    </location>
    <ligand>
        <name>GTP</name>
        <dbReference type="ChEBI" id="CHEBI:37565"/>
    </ligand>
</feature>
<dbReference type="GO" id="GO:0005525">
    <property type="term" value="F:GTP binding"/>
    <property type="evidence" value="ECO:0007669"/>
    <property type="project" value="UniProtKB-KW"/>
</dbReference>
<comment type="similarity">
    <text evidence="6 20">In the N-terminal section; belongs to the DHBP synthase family.</text>
</comment>
<dbReference type="NCBIfam" id="NF006803">
    <property type="entry name" value="PRK09311.1"/>
    <property type="match status" value="1"/>
</dbReference>
<comment type="pathway">
    <text evidence="4 20">Cofactor biosynthesis; riboflavin biosynthesis; 5-amino-6-(D-ribitylamino)uracil from GTP: step 1/4.</text>
</comment>
<feature type="binding site" evidence="20">
    <location>
        <position position="283"/>
    </location>
    <ligand>
        <name>Zn(2+)</name>
        <dbReference type="ChEBI" id="CHEBI:29105"/>
        <note>catalytic</note>
    </ligand>
</feature>
<dbReference type="RefSeq" id="WP_014799576.1">
    <property type="nucleotide sequence ID" value="NC_018018.1"/>
</dbReference>
<keyword evidence="8 20" id="KW-0686">Riboflavin biosynthesis</keyword>
<feature type="region of interest" description="GTP cyclohydrolase II" evidence="20">
    <location>
        <begin position="217"/>
        <end position="416"/>
    </location>
</feature>
<evidence type="ECO:0000256" key="6">
    <source>
        <dbReference type="ARBA" id="ARBA00005520"/>
    </source>
</evidence>
<comment type="catalytic activity">
    <reaction evidence="1 20">
        <text>D-ribulose 5-phosphate = (2S)-2-hydroxy-3-oxobutyl phosphate + formate + H(+)</text>
        <dbReference type="Rhea" id="RHEA:18457"/>
        <dbReference type="ChEBI" id="CHEBI:15378"/>
        <dbReference type="ChEBI" id="CHEBI:15740"/>
        <dbReference type="ChEBI" id="CHEBI:58121"/>
        <dbReference type="ChEBI" id="CHEBI:58830"/>
        <dbReference type="EC" id="4.1.99.12"/>
    </reaction>
</comment>
<comment type="pathway">
    <text evidence="5 20">Cofactor biosynthesis; riboflavin biosynthesis; 2-hydroxy-3-oxobutyl phosphate from D-ribulose 5-phosphate: step 1/1.</text>
</comment>
<feature type="domain" description="GTP cyclohydrolase II" evidence="21">
    <location>
        <begin position="224"/>
        <end position="387"/>
    </location>
</feature>
<evidence type="ECO:0000256" key="12">
    <source>
        <dbReference type="ARBA" id="ARBA00022833"/>
    </source>
</evidence>
<evidence type="ECO:0000256" key="2">
    <source>
        <dbReference type="ARBA" id="ARBA00001936"/>
    </source>
</evidence>
<evidence type="ECO:0000313" key="23">
    <source>
        <dbReference type="Proteomes" id="UP000006054"/>
    </source>
</evidence>
<comment type="cofactor">
    <cofactor evidence="2">
        <name>Mn(2+)</name>
        <dbReference type="ChEBI" id="CHEBI:29035"/>
    </cofactor>
</comment>
<accession>I4AQB8</accession>
<dbReference type="Proteomes" id="UP000006054">
    <property type="component" value="Chromosome"/>
</dbReference>
<dbReference type="HAMAP" id="MF_01283">
    <property type="entry name" value="RibBA"/>
    <property type="match status" value="1"/>
</dbReference>
<dbReference type="HOGENOM" id="CLU_020273_1_2_10"/>
<feature type="region of interest" description="DHBP synthase" evidence="20">
    <location>
        <begin position="1"/>
        <end position="216"/>
    </location>
</feature>
<feature type="binding site" evidence="20">
    <location>
        <position position="288"/>
    </location>
    <ligand>
        <name>GTP</name>
        <dbReference type="ChEBI" id="CHEBI:37565"/>
    </ligand>
</feature>
<keyword evidence="10 20" id="KW-0547">Nucleotide-binding</keyword>
<dbReference type="PATRIC" id="fig|880071.3.peg.3850"/>
<dbReference type="SUPFAM" id="SSF55821">
    <property type="entry name" value="YrdC/RibB"/>
    <property type="match status" value="1"/>
</dbReference>
<dbReference type="HAMAP" id="MF_00179">
    <property type="entry name" value="RibA"/>
    <property type="match status" value="1"/>
</dbReference>
<evidence type="ECO:0000313" key="22">
    <source>
        <dbReference type="EMBL" id="AFM06153.1"/>
    </source>
</evidence>
<evidence type="ECO:0000256" key="11">
    <source>
        <dbReference type="ARBA" id="ARBA00022801"/>
    </source>
</evidence>
<evidence type="ECO:0000259" key="21">
    <source>
        <dbReference type="Pfam" id="PF00925"/>
    </source>
</evidence>
<dbReference type="SUPFAM" id="SSF142695">
    <property type="entry name" value="RibA-like"/>
    <property type="match status" value="1"/>
</dbReference>
<feature type="binding site" evidence="20">
    <location>
        <position position="285"/>
    </location>
    <ligand>
        <name>Zn(2+)</name>
        <dbReference type="ChEBI" id="CHEBI:29105"/>
        <note>catalytic</note>
    </ligand>
</feature>
<evidence type="ECO:0000256" key="13">
    <source>
        <dbReference type="ARBA" id="ARBA00022842"/>
    </source>
</evidence>
<feature type="binding site" evidence="20">
    <location>
        <position position="179"/>
    </location>
    <ligand>
        <name>D-ribulose 5-phosphate</name>
        <dbReference type="ChEBI" id="CHEBI:58121"/>
    </ligand>
</feature>
<evidence type="ECO:0000256" key="5">
    <source>
        <dbReference type="ARBA" id="ARBA00004904"/>
    </source>
</evidence>
<evidence type="ECO:0000256" key="4">
    <source>
        <dbReference type="ARBA" id="ARBA00004853"/>
    </source>
</evidence>
<keyword evidence="23" id="KW-1185">Reference proteome</keyword>
<dbReference type="GO" id="GO:0003935">
    <property type="term" value="F:GTP cyclohydrolase II activity"/>
    <property type="evidence" value="ECO:0007669"/>
    <property type="project" value="UniProtKB-UniRule"/>
</dbReference>
<feature type="binding site" evidence="20">
    <location>
        <begin position="310"/>
        <end position="312"/>
    </location>
    <ligand>
        <name>GTP</name>
        <dbReference type="ChEBI" id="CHEBI:37565"/>
    </ligand>
</feature>
<dbReference type="Pfam" id="PF00926">
    <property type="entry name" value="DHBP_synthase"/>
    <property type="match status" value="1"/>
</dbReference>
<feature type="binding site" evidence="20">
    <location>
        <begin position="155"/>
        <end position="159"/>
    </location>
    <ligand>
        <name>D-ribulose 5-phosphate</name>
        <dbReference type="ChEBI" id="CHEBI:58121"/>
    </ligand>
</feature>
<comment type="cofactor">
    <cofactor evidence="20">
        <name>Mg(2+)</name>
        <dbReference type="ChEBI" id="CHEBI:18420"/>
    </cofactor>
    <cofactor evidence="20">
        <name>Mn(2+)</name>
        <dbReference type="ChEBI" id="CHEBI:29035"/>
    </cofactor>
    <text evidence="20">Binds 2 divalent metal cations per subunit. Magnesium or manganese.</text>
</comment>
<evidence type="ECO:0000256" key="19">
    <source>
        <dbReference type="ARBA" id="ARBA00049295"/>
    </source>
</evidence>
<evidence type="ECO:0000256" key="3">
    <source>
        <dbReference type="ARBA" id="ARBA00002284"/>
    </source>
</evidence>
<feature type="active site" description="Proton acceptor; for GTP cyclohydrolase activity" evidence="20">
    <location>
        <position position="344"/>
    </location>
</feature>
<name>I4AQB8_BERLS</name>
<dbReference type="STRING" id="880071.Fleli_3848"/>
<evidence type="ECO:0000256" key="10">
    <source>
        <dbReference type="ARBA" id="ARBA00022741"/>
    </source>
</evidence>
<feature type="binding site" evidence="20">
    <location>
        <position position="42"/>
    </location>
    <ligand>
        <name>Mg(2+)</name>
        <dbReference type="ChEBI" id="CHEBI:18420"/>
        <label>2</label>
    </ligand>
</feature>
<dbReference type="FunFam" id="3.90.870.10:FF:000001">
    <property type="entry name" value="Riboflavin biosynthesis protein RibBA"/>
    <property type="match status" value="1"/>
</dbReference>
<evidence type="ECO:0000256" key="14">
    <source>
        <dbReference type="ARBA" id="ARBA00023134"/>
    </source>
</evidence>
<comment type="similarity">
    <text evidence="7 20">In the C-terminal section; belongs to the GTP cyclohydrolase II family.</text>
</comment>
<comment type="function">
    <text evidence="3 20">Catalyzes the conversion of D-ribulose 5-phosphate to formate and 3,4-dihydroxy-2-butanone 4-phosphate.</text>
</comment>
<dbReference type="GO" id="GO:0008270">
    <property type="term" value="F:zinc ion binding"/>
    <property type="evidence" value="ECO:0007669"/>
    <property type="project" value="UniProtKB-UniRule"/>
</dbReference>
<dbReference type="Gene3D" id="3.90.870.10">
    <property type="entry name" value="DHBP synthase"/>
    <property type="match status" value="1"/>
</dbReference>
<gene>
    <name evidence="20" type="primary">ribBA</name>
    <name evidence="22" type="ordered locus">Fleli_3848</name>
</gene>
<keyword evidence="14 20" id="KW-0342">GTP-binding</keyword>
<dbReference type="Pfam" id="PF00925">
    <property type="entry name" value="GTP_cyclohydro2"/>
    <property type="match status" value="1"/>
</dbReference>
<feature type="binding site" evidence="20">
    <location>
        <position position="272"/>
    </location>
    <ligand>
        <name>Zn(2+)</name>
        <dbReference type="ChEBI" id="CHEBI:29105"/>
        <note>catalytic</note>
    </ligand>
</feature>
<dbReference type="Gene3D" id="3.40.50.10990">
    <property type="entry name" value="GTP cyclohydrolase II"/>
    <property type="match status" value="1"/>
</dbReference>
<feature type="binding site" evidence="20">
    <location>
        <position position="332"/>
    </location>
    <ligand>
        <name>GTP</name>
        <dbReference type="ChEBI" id="CHEBI:37565"/>
    </ligand>
</feature>
<dbReference type="NCBIfam" id="TIGR00506">
    <property type="entry name" value="ribB"/>
    <property type="match status" value="1"/>
</dbReference>
<keyword evidence="17 20" id="KW-0511">Multifunctional enzyme</keyword>
<keyword evidence="12 20" id="KW-0862">Zinc</keyword>
<dbReference type="InterPro" id="IPR016299">
    <property type="entry name" value="Riboflavin_synth_RibBA"/>
</dbReference>
<dbReference type="eggNOG" id="COG0108">
    <property type="taxonomic scope" value="Bacteria"/>
</dbReference>
<dbReference type="GO" id="GO:0030145">
    <property type="term" value="F:manganese ion binding"/>
    <property type="evidence" value="ECO:0007669"/>
    <property type="project" value="UniProtKB-UniRule"/>
</dbReference>
<dbReference type="NCBIfam" id="TIGR00505">
    <property type="entry name" value="ribA"/>
    <property type="match status" value="1"/>
</dbReference>
<dbReference type="EC" id="4.1.99.12" evidence="20"/>
<dbReference type="EMBL" id="CP003345">
    <property type="protein sequence ID" value="AFM06153.1"/>
    <property type="molecule type" value="Genomic_DNA"/>
</dbReference>
<sequence>MKTQDNSATHSHSDIKLNTIEEAIADLKAGKFVIVVDDEDRENEGDLICAAECITPEMVNFVLKEARGVLCMALPQQRCDELGINLMVGKNTDPKQTAFTVTVDLLGHGCTTGVSVHDRAATIKAITDPAMKPEDFSRPGHINPLKAREGGVLRRAGHTEAAVDLAQLAGFQPIGVLIEVMDDDGSMARLPKLKKVAEKFDLKLITIKDLIEYRLAHESLINKEVDVKMPTKWGDFQLHAYTQKDTGETHLALVKGEWKKDEPVLVRVHSSCVTGDILGSLRCDCGDQLQQAMKFVEQEGKGVVLYMNQEGRGIGLINKLKAYKLQEQGYDTVEANEELGFKMDARDYGVGAQILRDLGVSKIKLVSNNPKKRVGLISYGLEVVENVAIEIKANPHNEKYLTTKRDKLGHEILKGK</sequence>
<dbReference type="NCBIfam" id="NF001591">
    <property type="entry name" value="PRK00393.1"/>
    <property type="match status" value="1"/>
</dbReference>
<feature type="site" description="Essential for DHBP synthase activity" evidence="20">
    <location>
        <position position="141"/>
    </location>
</feature>
<feature type="binding site" evidence="20">
    <location>
        <position position="372"/>
    </location>
    <ligand>
        <name>GTP</name>
        <dbReference type="ChEBI" id="CHEBI:37565"/>
    </ligand>
</feature>
<feature type="binding site" evidence="20">
    <location>
        <begin position="41"/>
        <end position="42"/>
    </location>
    <ligand>
        <name>D-ribulose 5-phosphate</name>
        <dbReference type="ChEBI" id="CHEBI:58121"/>
    </ligand>
</feature>
<dbReference type="PANTHER" id="PTHR21327:SF18">
    <property type="entry name" value="3,4-DIHYDROXY-2-BUTANONE 4-PHOSPHATE SYNTHASE"/>
    <property type="match status" value="1"/>
</dbReference>
<evidence type="ECO:0000256" key="1">
    <source>
        <dbReference type="ARBA" id="ARBA00000141"/>
    </source>
</evidence>
<keyword evidence="15 20" id="KW-0464">Manganese</keyword>
<feature type="site" description="Essential for DHBP synthase activity" evidence="20">
    <location>
        <position position="179"/>
    </location>
</feature>
<dbReference type="GO" id="GO:0009231">
    <property type="term" value="P:riboflavin biosynthetic process"/>
    <property type="evidence" value="ECO:0007669"/>
    <property type="project" value="UniProtKB-UniRule"/>
</dbReference>
<feature type="binding site" evidence="20">
    <location>
        <position position="158"/>
    </location>
    <ligand>
        <name>Mg(2+)</name>
        <dbReference type="ChEBI" id="CHEBI:18420"/>
        <label>2</label>
    </ligand>
</feature>
<proteinExistence type="inferred from homology"/>
<evidence type="ECO:0000256" key="17">
    <source>
        <dbReference type="ARBA" id="ARBA00023268"/>
    </source>
</evidence>
<dbReference type="CDD" id="cd00641">
    <property type="entry name" value="GTP_cyclohydro2"/>
    <property type="match status" value="1"/>
</dbReference>
<dbReference type="InterPro" id="IPR000926">
    <property type="entry name" value="RibA"/>
</dbReference>
<keyword evidence="16 20" id="KW-0456">Lyase</keyword>
<dbReference type="UniPathway" id="UPA00275">
    <property type="reaction ID" value="UER00399"/>
</dbReference>
<dbReference type="PANTHER" id="PTHR21327">
    <property type="entry name" value="GTP CYCLOHYDROLASE II-RELATED"/>
    <property type="match status" value="1"/>
</dbReference>
<comment type="function">
    <text evidence="18 20">Catalyzes the conversion of GTP to 2,5-diamino-6-ribosylamino-4(3H)-pyrimidinone 5'-phosphate (DARP), formate and pyrophosphate.</text>
</comment>
<dbReference type="GO" id="GO:0005829">
    <property type="term" value="C:cytosol"/>
    <property type="evidence" value="ECO:0007669"/>
    <property type="project" value="TreeGrafter"/>
</dbReference>
<evidence type="ECO:0000256" key="7">
    <source>
        <dbReference type="ARBA" id="ARBA00008976"/>
    </source>
</evidence>
<keyword evidence="9 20" id="KW-0479">Metal-binding</keyword>
<dbReference type="GO" id="GO:0000287">
    <property type="term" value="F:magnesium ion binding"/>
    <property type="evidence" value="ECO:0007669"/>
    <property type="project" value="UniProtKB-UniRule"/>
</dbReference>
<dbReference type="GO" id="GO:0008686">
    <property type="term" value="F:3,4-dihydroxy-2-butanone-4-phosphate synthase activity"/>
    <property type="evidence" value="ECO:0007669"/>
    <property type="project" value="UniProtKB-UniRule"/>
</dbReference>
<dbReference type="KEGG" id="fli:Fleli_3848"/>
<evidence type="ECO:0000256" key="9">
    <source>
        <dbReference type="ARBA" id="ARBA00022723"/>
    </source>
</evidence>
<dbReference type="InterPro" id="IPR032677">
    <property type="entry name" value="GTP_cyclohydro_II"/>
</dbReference>
<evidence type="ECO:0000256" key="16">
    <source>
        <dbReference type="ARBA" id="ARBA00023239"/>
    </source>
</evidence>
<protein>
    <recommendedName>
        <fullName evidence="20">Riboflavin biosynthesis protein RibBA</fullName>
    </recommendedName>
    <domain>
        <recommendedName>
            <fullName evidence="20">3,4-dihydroxy-2-butanone 4-phosphate synthase</fullName>
            <shortName evidence="20">DHBP synthase</shortName>
            <ecNumber evidence="20">4.1.99.12</ecNumber>
        </recommendedName>
    </domain>
    <domain>
        <recommendedName>
            <fullName evidence="20">GTP cyclohydrolase-2</fullName>
            <ecNumber evidence="20">3.5.4.25</ecNumber>
        </recommendedName>
        <alternativeName>
            <fullName evidence="20">GTP cyclohydrolase II</fullName>
        </alternativeName>
    </domain>
</protein>
<feature type="active site" description="Nucleophile; for GTP cyclohydrolase activity" evidence="20">
    <location>
        <position position="346"/>
    </location>
</feature>
<dbReference type="HAMAP" id="MF_00180">
    <property type="entry name" value="RibB"/>
    <property type="match status" value="1"/>
</dbReference>
<dbReference type="EC" id="3.5.4.25" evidence="20"/>
<dbReference type="InterPro" id="IPR036144">
    <property type="entry name" value="RibA-like_sf"/>
</dbReference>
<feature type="binding site" evidence="20">
    <location>
        <position position="46"/>
    </location>
    <ligand>
        <name>D-ribulose 5-phosphate</name>
        <dbReference type="ChEBI" id="CHEBI:58121"/>
    </ligand>
</feature>
<reference evidence="23" key="1">
    <citation type="submission" date="2012-06" db="EMBL/GenBank/DDBJ databases">
        <title>The complete genome of Flexibacter litoralis DSM 6794.</title>
        <authorList>
            <person name="Lucas S."/>
            <person name="Copeland A."/>
            <person name="Lapidus A."/>
            <person name="Glavina del Rio T."/>
            <person name="Dalin E."/>
            <person name="Tice H."/>
            <person name="Bruce D."/>
            <person name="Goodwin L."/>
            <person name="Pitluck S."/>
            <person name="Peters L."/>
            <person name="Ovchinnikova G."/>
            <person name="Lu M."/>
            <person name="Kyrpides N."/>
            <person name="Mavromatis K."/>
            <person name="Ivanova N."/>
            <person name="Brettin T."/>
            <person name="Detter J.C."/>
            <person name="Han C."/>
            <person name="Larimer F."/>
            <person name="Land M."/>
            <person name="Hauser L."/>
            <person name="Markowitz V."/>
            <person name="Cheng J.-F."/>
            <person name="Hugenholtz P."/>
            <person name="Woyke T."/>
            <person name="Wu D."/>
            <person name="Spring S."/>
            <person name="Lang E."/>
            <person name="Kopitz M."/>
            <person name="Brambilla E."/>
            <person name="Klenk H.-P."/>
            <person name="Eisen J.A."/>
        </authorList>
    </citation>
    <scope>NUCLEOTIDE SEQUENCE [LARGE SCALE GENOMIC DNA]</scope>
    <source>
        <strain evidence="23">ATCC 23117 / DSM 6794 / NBRC 15988 / NCIMB 1366 / Sio-4</strain>
    </source>
</reference>
<dbReference type="FunFam" id="3.40.50.10990:FF:000001">
    <property type="entry name" value="Riboflavin biosynthesis protein RibBA"/>
    <property type="match status" value="1"/>
</dbReference>
<keyword evidence="11 20" id="KW-0378">Hydrolase</keyword>
<evidence type="ECO:0000256" key="15">
    <source>
        <dbReference type="ARBA" id="ARBA00023211"/>
    </source>
</evidence>